<dbReference type="EC" id="6.3.4.19" evidence="1"/>
<dbReference type="HAMAP" id="MF_01161">
    <property type="entry name" value="tRNA_Ile_lys_synt"/>
    <property type="match status" value="1"/>
</dbReference>
<feature type="region of interest" description="Disordered" evidence="7">
    <location>
        <begin position="727"/>
        <end position="746"/>
    </location>
</feature>
<dbReference type="PANTHER" id="PTHR43033">
    <property type="entry name" value="TRNA(ILE)-LYSIDINE SYNTHASE-RELATED"/>
    <property type="match status" value="1"/>
</dbReference>
<keyword evidence="3" id="KW-0819">tRNA processing</keyword>
<keyword evidence="10" id="KW-1185">Reference proteome</keyword>
<dbReference type="EMBL" id="JBANMG010000003">
    <property type="protein sequence ID" value="KAK6955004.1"/>
    <property type="molecule type" value="Genomic_DNA"/>
</dbReference>
<dbReference type="InterPro" id="IPR012094">
    <property type="entry name" value="tRNA_Ile_lys_synt"/>
</dbReference>
<dbReference type="CDD" id="cd01992">
    <property type="entry name" value="TilS_N"/>
    <property type="match status" value="1"/>
</dbReference>
<evidence type="ECO:0000313" key="10">
    <source>
        <dbReference type="Proteomes" id="UP001369815"/>
    </source>
</evidence>
<dbReference type="AlphaFoldDB" id="A0AAX6MR83"/>
<evidence type="ECO:0000256" key="5">
    <source>
        <dbReference type="ARBA" id="ARBA00022840"/>
    </source>
</evidence>
<keyword evidence="2" id="KW-0436">Ligase</keyword>
<accession>A0AAX6MR83</accession>
<dbReference type="NCBIfam" id="TIGR02432">
    <property type="entry name" value="lysidine_TilS_N"/>
    <property type="match status" value="1"/>
</dbReference>
<feature type="compositionally biased region" description="Basic and acidic residues" evidence="7">
    <location>
        <begin position="701"/>
        <end position="716"/>
    </location>
</feature>
<dbReference type="GO" id="GO:0005524">
    <property type="term" value="F:ATP binding"/>
    <property type="evidence" value="ECO:0007669"/>
    <property type="project" value="UniProtKB-KW"/>
</dbReference>
<name>A0AAX6MR83_9PEZI</name>
<evidence type="ECO:0000256" key="6">
    <source>
        <dbReference type="ARBA" id="ARBA00048539"/>
    </source>
</evidence>
<dbReference type="Gene3D" id="3.40.50.620">
    <property type="entry name" value="HUPs"/>
    <property type="match status" value="1"/>
</dbReference>
<feature type="domain" description="tRNA(Ile)-lysidine/2-thiocytidine synthase N-terminal" evidence="8">
    <location>
        <begin position="44"/>
        <end position="193"/>
    </location>
</feature>
<reference evidence="9 10" key="1">
    <citation type="journal article" date="2024" name="Front Chem Biol">
        <title>Unveiling the potential of Daldinia eschscholtzii MFLUCC 19-0629 through bioactivity and bioinformatics studies for enhanced sustainable agriculture production.</title>
        <authorList>
            <person name="Brooks S."/>
            <person name="Weaver J.A."/>
            <person name="Klomchit A."/>
            <person name="Alharthi S.A."/>
            <person name="Onlamun T."/>
            <person name="Nurani R."/>
            <person name="Vong T.K."/>
            <person name="Alberti F."/>
            <person name="Greco C."/>
        </authorList>
    </citation>
    <scope>NUCLEOTIDE SEQUENCE [LARGE SCALE GENOMIC DNA]</scope>
    <source>
        <strain evidence="9">MFLUCC 19-0629</strain>
    </source>
</reference>
<dbReference type="Proteomes" id="UP001369815">
    <property type="component" value="Unassembled WGS sequence"/>
</dbReference>
<keyword evidence="4" id="KW-0547">Nucleotide-binding</keyword>
<evidence type="ECO:0000256" key="1">
    <source>
        <dbReference type="ARBA" id="ARBA00013267"/>
    </source>
</evidence>
<gene>
    <name evidence="9" type="ORF">Daesc_002634</name>
</gene>
<dbReference type="InterPro" id="IPR011063">
    <property type="entry name" value="TilS/TtcA_N"/>
</dbReference>
<evidence type="ECO:0000256" key="4">
    <source>
        <dbReference type="ARBA" id="ARBA00022741"/>
    </source>
</evidence>
<evidence type="ECO:0000256" key="7">
    <source>
        <dbReference type="SAM" id="MobiDB-lite"/>
    </source>
</evidence>
<dbReference type="InterPro" id="IPR014729">
    <property type="entry name" value="Rossmann-like_a/b/a_fold"/>
</dbReference>
<keyword evidence="5" id="KW-0067">ATP-binding</keyword>
<feature type="domain" description="tRNA(Ile)-lysidine/2-thiocytidine synthase N-terminal" evidence="8">
    <location>
        <begin position="279"/>
        <end position="325"/>
    </location>
</feature>
<evidence type="ECO:0000256" key="3">
    <source>
        <dbReference type="ARBA" id="ARBA00022694"/>
    </source>
</evidence>
<comment type="catalytic activity">
    <reaction evidence="6">
        <text>cytidine(34) in tRNA(Ile2) + L-lysine + ATP = lysidine(34) in tRNA(Ile2) + AMP + diphosphate + H(+)</text>
        <dbReference type="Rhea" id="RHEA:43744"/>
        <dbReference type="Rhea" id="RHEA-COMP:10625"/>
        <dbReference type="Rhea" id="RHEA-COMP:10670"/>
        <dbReference type="ChEBI" id="CHEBI:15378"/>
        <dbReference type="ChEBI" id="CHEBI:30616"/>
        <dbReference type="ChEBI" id="CHEBI:32551"/>
        <dbReference type="ChEBI" id="CHEBI:33019"/>
        <dbReference type="ChEBI" id="CHEBI:82748"/>
        <dbReference type="ChEBI" id="CHEBI:83665"/>
        <dbReference type="ChEBI" id="CHEBI:456215"/>
        <dbReference type="EC" id="6.3.4.19"/>
    </reaction>
</comment>
<organism evidence="9 10">
    <name type="scientific">Daldinia eschscholtzii</name>
    <dbReference type="NCBI Taxonomy" id="292717"/>
    <lineage>
        <taxon>Eukaryota</taxon>
        <taxon>Fungi</taxon>
        <taxon>Dikarya</taxon>
        <taxon>Ascomycota</taxon>
        <taxon>Pezizomycotina</taxon>
        <taxon>Sordariomycetes</taxon>
        <taxon>Xylariomycetidae</taxon>
        <taxon>Xylariales</taxon>
        <taxon>Hypoxylaceae</taxon>
        <taxon>Daldinia</taxon>
    </lineage>
</organism>
<dbReference type="InterPro" id="IPR012795">
    <property type="entry name" value="tRNA_Ile_lys_synt_N"/>
</dbReference>
<comment type="caution">
    <text evidence="9">The sequence shown here is derived from an EMBL/GenBank/DDBJ whole genome shotgun (WGS) entry which is preliminary data.</text>
</comment>
<dbReference type="PANTHER" id="PTHR43033:SF1">
    <property type="entry name" value="TRNA(ILE)-LYSIDINE SYNTHASE-RELATED"/>
    <property type="match status" value="1"/>
</dbReference>
<sequence>MGTLHHIVHTGAKAISVPEFMDAVRATCTPRFPCSRGILHRRAAVAVSGGVDSMALAFLCSQLRRTDPDFRIADNPVSGFRAVIIDHSLREGSREEAIAVAKAVRDMGLVDEVSTINWTKVLSENQSPKGLTNFESVARTLRYRKLGAACASFNIASLFLAHHEDDQYETILMRMLQGHGIRGLRGIRPAQDIPECEGLFGADKSGFVDDQARIFPFYNFKPTRKEREHMRRQLRGDISKMLAGLEPDDTTAFDLDGRDLYKPNDIPPFVPRELQIEDGGVTIYRPLLEFSKDRLIATCLENNVPWWEDATNVNPTLTTRNAIRHLYRGYTLPKALQKPAILDLAKRCERRVEHQEAEANRLLSRTIIRGPQLYAGTVIVQFPELKLPMAGRDSRSPLRRRARILRKRKIAAILMRKIILLVSPDPLPLLSTLENLVTPLFPYLALPEELPVATPPKAFSVAGVHLVPFKSTSSDSTPAGTAAHQQLKWYISRTPYPSTKPLPRIRTPYWASSRNKKGRWLMSEWMPWSLWDGRYWFRIKHRFPYRVLVLPYLLEHAKDFREQLPPRDQKLLASLLKRYAPGKVRSTLPAFYLEEPLDLLDMENSTPRAKYPMVEWDNNNNKEDSNGNDGEEEGGREPPSMHPAVMDTSMLKLIALPTLGINHPGLDDWMAYETRYRKIDQNTILTAKTFDEAPFATPREGALRRPRERSRGDRGRKGNGVRIYLHKRRRNKSRSYVTSDYRITDS</sequence>
<evidence type="ECO:0000256" key="2">
    <source>
        <dbReference type="ARBA" id="ARBA00022598"/>
    </source>
</evidence>
<feature type="region of interest" description="Disordered" evidence="7">
    <location>
        <begin position="696"/>
        <end position="722"/>
    </location>
</feature>
<evidence type="ECO:0000259" key="8">
    <source>
        <dbReference type="Pfam" id="PF01171"/>
    </source>
</evidence>
<dbReference type="GO" id="GO:0032267">
    <property type="term" value="F:tRNA(Ile)-lysidine synthase activity"/>
    <property type="evidence" value="ECO:0007669"/>
    <property type="project" value="UniProtKB-EC"/>
</dbReference>
<dbReference type="Pfam" id="PF01171">
    <property type="entry name" value="ATP_bind_3"/>
    <property type="match status" value="2"/>
</dbReference>
<dbReference type="GO" id="GO:0008033">
    <property type="term" value="P:tRNA processing"/>
    <property type="evidence" value="ECO:0007669"/>
    <property type="project" value="UniProtKB-KW"/>
</dbReference>
<proteinExistence type="inferred from homology"/>
<protein>
    <recommendedName>
        <fullName evidence="1">tRNA(Ile)-lysidine synthetase</fullName>
        <ecNumber evidence="1">6.3.4.19</ecNumber>
    </recommendedName>
</protein>
<feature type="region of interest" description="Disordered" evidence="7">
    <location>
        <begin position="612"/>
        <end position="643"/>
    </location>
</feature>
<evidence type="ECO:0000313" key="9">
    <source>
        <dbReference type="EMBL" id="KAK6955004.1"/>
    </source>
</evidence>
<dbReference type="SUPFAM" id="SSF52402">
    <property type="entry name" value="Adenine nucleotide alpha hydrolases-like"/>
    <property type="match status" value="1"/>
</dbReference>